<evidence type="ECO:0000256" key="3">
    <source>
        <dbReference type="ARBA" id="ARBA00022748"/>
    </source>
</evidence>
<feature type="transmembrane region" description="Helical" evidence="6">
    <location>
        <begin position="238"/>
        <end position="258"/>
    </location>
</feature>
<feature type="transmembrane region" description="Helical" evidence="6">
    <location>
        <begin position="270"/>
        <end position="287"/>
    </location>
</feature>
<dbReference type="Proteomes" id="UP000830198">
    <property type="component" value="Chromosome"/>
</dbReference>
<evidence type="ECO:0000256" key="2">
    <source>
        <dbReference type="ARBA" id="ARBA00022692"/>
    </source>
</evidence>
<proteinExistence type="predicted"/>
<evidence type="ECO:0000313" key="9">
    <source>
        <dbReference type="EMBL" id="UPK69493.1"/>
    </source>
</evidence>
<dbReference type="EMBL" id="CP095855">
    <property type="protein sequence ID" value="UPK69493.1"/>
    <property type="molecule type" value="Genomic_DNA"/>
</dbReference>
<dbReference type="Pfam" id="PF13899">
    <property type="entry name" value="Thioredoxin_7"/>
    <property type="match status" value="1"/>
</dbReference>
<name>A0ABY4I1K4_CHIFI</name>
<comment type="subcellular location">
    <subcellularLocation>
        <location evidence="1">Membrane</location>
        <topology evidence="1">Multi-pass membrane protein</topology>
    </subcellularLocation>
</comment>
<evidence type="ECO:0000256" key="5">
    <source>
        <dbReference type="ARBA" id="ARBA00023136"/>
    </source>
</evidence>
<keyword evidence="3" id="KW-0201">Cytochrome c-type biogenesis</keyword>
<feature type="transmembrane region" description="Helical" evidence="6">
    <location>
        <begin position="344"/>
        <end position="363"/>
    </location>
</feature>
<feature type="signal peptide" evidence="7">
    <location>
        <begin position="1"/>
        <end position="24"/>
    </location>
</feature>
<keyword evidence="4 6" id="KW-1133">Transmembrane helix</keyword>
<reference evidence="9 10" key="1">
    <citation type="submission" date="2022-04" db="EMBL/GenBank/DDBJ databases">
        <title>The arsenic-methylating capacity of Chitinophaga filiformis YT5 during chitin decomposition.</title>
        <authorList>
            <person name="Chen G."/>
            <person name="Liang Y."/>
        </authorList>
    </citation>
    <scope>NUCLEOTIDE SEQUENCE [LARGE SCALE GENOMIC DNA]</scope>
    <source>
        <strain evidence="9 10">YT5</strain>
    </source>
</reference>
<feature type="transmembrane region" description="Helical" evidence="6">
    <location>
        <begin position="199"/>
        <end position="226"/>
    </location>
</feature>
<keyword evidence="10" id="KW-1185">Reference proteome</keyword>
<accession>A0ABY4I1K4</accession>
<evidence type="ECO:0000256" key="7">
    <source>
        <dbReference type="SAM" id="SignalP"/>
    </source>
</evidence>
<dbReference type="PANTHER" id="PTHR32234">
    <property type="entry name" value="THIOL:DISULFIDE INTERCHANGE PROTEIN DSBD"/>
    <property type="match status" value="1"/>
</dbReference>
<evidence type="ECO:0000256" key="6">
    <source>
        <dbReference type="SAM" id="Phobius"/>
    </source>
</evidence>
<gene>
    <name evidence="9" type="ORF">MYF79_31515</name>
</gene>
<dbReference type="RefSeq" id="WP_247811783.1">
    <property type="nucleotide sequence ID" value="NZ_CP095855.1"/>
</dbReference>
<feature type="transmembrane region" description="Helical" evidence="6">
    <location>
        <begin position="76"/>
        <end position="102"/>
    </location>
</feature>
<feature type="transmembrane region" description="Helical" evidence="6">
    <location>
        <begin position="307"/>
        <end position="324"/>
    </location>
</feature>
<dbReference type="PANTHER" id="PTHR32234:SF0">
    <property type="entry name" value="THIOL:DISULFIDE INTERCHANGE PROTEIN DSBD"/>
    <property type="match status" value="1"/>
</dbReference>
<evidence type="ECO:0000313" key="10">
    <source>
        <dbReference type="Proteomes" id="UP000830198"/>
    </source>
</evidence>
<evidence type="ECO:0000259" key="8">
    <source>
        <dbReference type="Pfam" id="PF02683"/>
    </source>
</evidence>
<sequence length="556" mass="60316">MKTIQYGLLVLVLFLSGLNSQIYAQGNTAGTDTGALIFSDIQDLSAVDSIAGTDTSAVVSTLQQMEPQVAHLTHHLSLFTIFLGGLLGGFAAVLLPCIFPMLPLTVGFFTKRHQNRRKGIIDALIYGLSIILIYVGLGLLITILFGADALNAISTNGIFNFSFFLLLVLFAASFFGAFEITLPGSWMNKVGNNSGQKGLTGIFFMAAALALVSFSCTGPIIGTLLVEAAVSGARLGPAIGMLGFALALSLPFVLFALFPSWLTSLPKSGSWLNSVKVCLGFLELALSLKFLSNVDLVYHWRLFDREVFLVLWITITALAGLYLLGKLKFSHDSDEKQVSVPRLFMAIIVLSFSLYMVPGLWGAPLKAISAFLPPQSGQDFDLYTRQLSAGADNLTGQPNDRPRKYANLFDKPAGLNPFFDYQEGIAYAKNAGKPVLIDFTGHACVNCRKMEAAVWPDKTVLGLLKNSYVLIQLYVDDKTTLPENEQYVSPFSKKRITTIGALNSDIQARQFNANAQPFYVLLDPATQKQLAAPRGADYDPASYAAYLKTGIASFGR</sequence>
<dbReference type="Pfam" id="PF02683">
    <property type="entry name" value="DsbD_TM"/>
    <property type="match status" value="1"/>
</dbReference>
<evidence type="ECO:0000256" key="1">
    <source>
        <dbReference type="ARBA" id="ARBA00004141"/>
    </source>
</evidence>
<feature type="chain" id="PRO_5045778746" evidence="7">
    <location>
        <begin position="25"/>
        <end position="556"/>
    </location>
</feature>
<feature type="transmembrane region" description="Helical" evidence="6">
    <location>
        <begin position="123"/>
        <end position="146"/>
    </location>
</feature>
<keyword evidence="5 6" id="KW-0472">Membrane</keyword>
<dbReference type="SUPFAM" id="SSF52833">
    <property type="entry name" value="Thioredoxin-like"/>
    <property type="match status" value="1"/>
</dbReference>
<feature type="transmembrane region" description="Helical" evidence="6">
    <location>
        <begin position="158"/>
        <end position="178"/>
    </location>
</feature>
<dbReference type="InterPro" id="IPR036249">
    <property type="entry name" value="Thioredoxin-like_sf"/>
</dbReference>
<organism evidence="9 10">
    <name type="scientific">Chitinophaga filiformis</name>
    <name type="common">Myxococcus filiformis</name>
    <name type="synonym">Flexibacter filiformis</name>
    <dbReference type="NCBI Taxonomy" id="104663"/>
    <lineage>
        <taxon>Bacteria</taxon>
        <taxon>Pseudomonadati</taxon>
        <taxon>Bacteroidota</taxon>
        <taxon>Chitinophagia</taxon>
        <taxon>Chitinophagales</taxon>
        <taxon>Chitinophagaceae</taxon>
        <taxon>Chitinophaga</taxon>
    </lineage>
</organism>
<evidence type="ECO:0000256" key="4">
    <source>
        <dbReference type="ARBA" id="ARBA00022989"/>
    </source>
</evidence>
<dbReference type="Gene3D" id="3.40.30.10">
    <property type="entry name" value="Glutaredoxin"/>
    <property type="match status" value="1"/>
</dbReference>
<protein>
    <submittedName>
        <fullName evidence="9">Thioredoxin family protein</fullName>
    </submittedName>
</protein>
<keyword evidence="7" id="KW-0732">Signal</keyword>
<keyword evidence="2 6" id="KW-0812">Transmembrane</keyword>
<dbReference type="InterPro" id="IPR003834">
    <property type="entry name" value="Cyt_c_assmbl_TM_dom"/>
</dbReference>
<feature type="domain" description="Cytochrome C biogenesis protein transmembrane" evidence="8">
    <location>
        <begin position="82"/>
        <end position="293"/>
    </location>
</feature>